<dbReference type="InterPro" id="IPR000182">
    <property type="entry name" value="GNAT_dom"/>
</dbReference>
<dbReference type="Gene3D" id="3.40.630.30">
    <property type="match status" value="1"/>
</dbReference>
<dbReference type="PANTHER" id="PTHR43420:SF44">
    <property type="entry name" value="ACETYLTRANSFERASE YPEA"/>
    <property type="match status" value="1"/>
</dbReference>
<dbReference type="CDD" id="cd04301">
    <property type="entry name" value="NAT_SF"/>
    <property type="match status" value="1"/>
</dbReference>
<keyword evidence="2" id="KW-0012">Acyltransferase</keyword>
<feature type="domain" description="N-acetyltransferase" evidence="3">
    <location>
        <begin position="1"/>
        <end position="137"/>
    </location>
</feature>
<dbReference type="PANTHER" id="PTHR43420">
    <property type="entry name" value="ACETYLTRANSFERASE"/>
    <property type="match status" value="1"/>
</dbReference>
<accession>A0ABT0PZA4</accession>
<evidence type="ECO:0000313" key="4">
    <source>
        <dbReference type="EMBL" id="MCL6282915.1"/>
    </source>
</evidence>
<protein>
    <submittedName>
        <fullName evidence="4">GNAT family N-acetyltransferase</fullName>
    </submittedName>
</protein>
<evidence type="ECO:0000256" key="1">
    <source>
        <dbReference type="ARBA" id="ARBA00022679"/>
    </source>
</evidence>
<keyword evidence="5" id="KW-1185">Reference proteome</keyword>
<keyword evidence="1" id="KW-0808">Transferase</keyword>
<evidence type="ECO:0000256" key="2">
    <source>
        <dbReference type="ARBA" id="ARBA00023315"/>
    </source>
</evidence>
<sequence>MTPAQMAQTHAAAFTASRPWSAAEFEALLTNRFTHTAGDARCFAVYTLIADQAELLAIATDPAFQRQGLAQRCMELWQKEAAANGARRAFLDVAEDNTPALSLYQRCGYARCGVRRAYYLRDGGLKLDAIAMERALP</sequence>
<evidence type="ECO:0000313" key="5">
    <source>
        <dbReference type="Proteomes" id="UP001203880"/>
    </source>
</evidence>
<gene>
    <name evidence="4" type="ORF">M3P21_05155</name>
</gene>
<dbReference type="Pfam" id="PF00583">
    <property type="entry name" value="Acetyltransf_1"/>
    <property type="match status" value="1"/>
</dbReference>
<dbReference type="EMBL" id="JAMFMB010000004">
    <property type="protein sequence ID" value="MCL6282915.1"/>
    <property type="molecule type" value="Genomic_DNA"/>
</dbReference>
<proteinExistence type="predicted"/>
<dbReference type="SUPFAM" id="SSF55729">
    <property type="entry name" value="Acyl-CoA N-acyltransferases (Nat)"/>
    <property type="match status" value="1"/>
</dbReference>
<dbReference type="Proteomes" id="UP001203880">
    <property type="component" value="Unassembled WGS sequence"/>
</dbReference>
<evidence type="ECO:0000259" key="3">
    <source>
        <dbReference type="PROSITE" id="PS51186"/>
    </source>
</evidence>
<reference evidence="4" key="1">
    <citation type="submission" date="2022-05" db="EMBL/GenBank/DDBJ databases">
        <authorList>
            <person name="Park J.-S."/>
        </authorList>
    </citation>
    <scope>NUCLEOTIDE SEQUENCE</scope>
    <source>
        <strain evidence="4">2012CJ41-6</strain>
    </source>
</reference>
<dbReference type="InterPro" id="IPR016181">
    <property type="entry name" value="Acyl_CoA_acyltransferase"/>
</dbReference>
<dbReference type="RefSeq" id="WP_249707415.1">
    <property type="nucleotide sequence ID" value="NZ_JAMFMB010000004.1"/>
</dbReference>
<name>A0ABT0PZA4_9RHOB</name>
<organism evidence="4 5">
    <name type="scientific">Ruegeria spongiae</name>
    <dbReference type="NCBI Taxonomy" id="2942209"/>
    <lineage>
        <taxon>Bacteria</taxon>
        <taxon>Pseudomonadati</taxon>
        <taxon>Pseudomonadota</taxon>
        <taxon>Alphaproteobacteria</taxon>
        <taxon>Rhodobacterales</taxon>
        <taxon>Roseobacteraceae</taxon>
        <taxon>Ruegeria</taxon>
    </lineage>
</organism>
<comment type="caution">
    <text evidence="4">The sequence shown here is derived from an EMBL/GenBank/DDBJ whole genome shotgun (WGS) entry which is preliminary data.</text>
</comment>
<dbReference type="PROSITE" id="PS51186">
    <property type="entry name" value="GNAT"/>
    <property type="match status" value="1"/>
</dbReference>
<dbReference type="InterPro" id="IPR050680">
    <property type="entry name" value="YpeA/RimI_acetyltransf"/>
</dbReference>